<reference evidence="3 4" key="1">
    <citation type="journal article" date="2014" name="Nat. Commun.">
        <title>Klebsormidium flaccidum genome reveals primary factors for plant terrestrial adaptation.</title>
        <authorList>
            <person name="Hori K."/>
            <person name="Maruyama F."/>
            <person name="Fujisawa T."/>
            <person name="Togashi T."/>
            <person name="Yamamoto N."/>
            <person name="Seo M."/>
            <person name="Sato S."/>
            <person name="Yamada T."/>
            <person name="Mori H."/>
            <person name="Tajima N."/>
            <person name="Moriyama T."/>
            <person name="Ikeuchi M."/>
            <person name="Watanabe M."/>
            <person name="Wada H."/>
            <person name="Kobayashi K."/>
            <person name="Saito M."/>
            <person name="Masuda T."/>
            <person name="Sasaki-Sekimoto Y."/>
            <person name="Mashiguchi K."/>
            <person name="Awai K."/>
            <person name="Shimojima M."/>
            <person name="Masuda S."/>
            <person name="Iwai M."/>
            <person name="Nobusawa T."/>
            <person name="Narise T."/>
            <person name="Kondo S."/>
            <person name="Saito H."/>
            <person name="Sato R."/>
            <person name="Murakawa M."/>
            <person name="Ihara Y."/>
            <person name="Oshima-Yamada Y."/>
            <person name="Ohtaka K."/>
            <person name="Satoh M."/>
            <person name="Sonobe K."/>
            <person name="Ishii M."/>
            <person name="Ohtani R."/>
            <person name="Kanamori-Sato M."/>
            <person name="Honoki R."/>
            <person name="Miyazaki D."/>
            <person name="Mochizuki H."/>
            <person name="Umetsu J."/>
            <person name="Higashi K."/>
            <person name="Shibata D."/>
            <person name="Kamiya Y."/>
            <person name="Sato N."/>
            <person name="Nakamura Y."/>
            <person name="Tabata S."/>
            <person name="Ida S."/>
            <person name="Kurokawa K."/>
            <person name="Ohta H."/>
        </authorList>
    </citation>
    <scope>NUCLEOTIDE SEQUENCE [LARGE SCALE GENOMIC DNA]</scope>
    <source>
        <strain evidence="3 4">NIES-2285</strain>
    </source>
</reference>
<dbReference type="Proteomes" id="UP000054558">
    <property type="component" value="Unassembled WGS sequence"/>
</dbReference>
<dbReference type="AlphaFoldDB" id="A0A1Y1IXW4"/>
<evidence type="ECO:0000256" key="1">
    <source>
        <dbReference type="SAM" id="MobiDB-lite"/>
    </source>
</evidence>
<dbReference type="PANTHER" id="PTHR42648">
    <property type="entry name" value="TRANSPOSASE, PUTATIVE-RELATED"/>
    <property type="match status" value="1"/>
</dbReference>
<evidence type="ECO:0000313" key="4">
    <source>
        <dbReference type="Proteomes" id="UP000054558"/>
    </source>
</evidence>
<feature type="compositionally biased region" description="Basic and acidic residues" evidence="1">
    <location>
        <begin position="151"/>
        <end position="160"/>
    </location>
</feature>
<name>A0A1Y1IXW4_KLENI</name>
<organism evidence="3 4">
    <name type="scientific">Klebsormidium nitens</name>
    <name type="common">Green alga</name>
    <name type="synonym">Ulothrix nitens</name>
    <dbReference type="NCBI Taxonomy" id="105231"/>
    <lineage>
        <taxon>Eukaryota</taxon>
        <taxon>Viridiplantae</taxon>
        <taxon>Streptophyta</taxon>
        <taxon>Klebsormidiophyceae</taxon>
        <taxon>Klebsormidiales</taxon>
        <taxon>Klebsormidiaceae</taxon>
        <taxon>Klebsormidium</taxon>
    </lineage>
</organism>
<sequence length="172" mass="18933">MRAGARGPSAMIAGSLVTLPGSEKTAPCTAEQDGSAEPLNQDLEEKTRAMLEDSGLAKELVFEARAFRHVPKQRRRKLDPVSERCVFVGYEPDSKTYRLLRDRDGNLITSRDAIIDEGSDGLSSSAPTPRTVPRRRRVTAHKFTRWPMRGPKVESLREGDAAAARAFTNGPN</sequence>
<keyword evidence="4" id="KW-1185">Reference proteome</keyword>
<dbReference type="EMBL" id="DF238651">
    <property type="protein sequence ID" value="GAQ93607.1"/>
    <property type="molecule type" value="Genomic_DNA"/>
</dbReference>
<proteinExistence type="predicted"/>
<evidence type="ECO:0000259" key="2">
    <source>
        <dbReference type="Pfam" id="PF25597"/>
    </source>
</evidence>
<dbReference type="PANTHER" id="PTHR42648:SF28">
    <property type="entry name" value="TRANSPOSON-ENCODED PROTEIN WITH RIBONUCLEASE H-LIKE AND RETROVIRUS ZINC FINGER-LIKE DOMAINS"/>
    <property type="match status" value="1"/>
</dbReference>
<dbReference type="InterPro" id="IPR057670">
    <property type="entry name" value="SH3_retrovirus"/>
</dbReference>
<protein>
    <recommendedName>
        <fullName evidence="2">Retroviral polymerase SH3-like domain-containing protein</fullName>
    </recommendedName>
</protein>
<dbReference type="InterPro" id="IPR039537">
    <property type="entry name" value="Retrotran_Ty1/copia-like"/>
</dbReference>
<dbReference type="Pfam" id="PF25597">
    <property type="entry name" value="SH3_retrovirus"/>
    <property type="match status" value="1"/>
</dbReference>
<feature type="domain" description="Retroviral polymerase SH3-like" evidence="2">
    <location>
        <begin position="65"/>
        <end position="119"/>
    </location>
</feature>
<gene>
    <name evidence="3" type="ORF">KFL_017020020</name>
</gene>
<feature type="region of interest" description="Disordered" evidence="1">
    <location>
        <begin position="149"/>
        <end position="172"/>
    </location>
</feature>
<feature type="region of interest" description="Disordered" evidence="1">
    <location>
        <begin position="20"/>
        <end position="42"/>
    </location>
</feature>
<evidence type="ECO:0000313" key="3">
    <source>
        <dbReference type="EMBL" id="GAQ93607.1"/>
    </source>
</evidence>
<accession>A0A1Y1IXW4</accession>
<dbReference type="OrthoDB" id="6776856at2759"/>